<evidence type="ECO:0000256" key="2">
    <source>
        <dbReference type="ARBA" id="ARBA00022448"/>
    </source>
</evidence>
<evidence type="ECO:0000256" key="8">
    <source>
        <dbReference type="ARBA" id="ARBA00023186"/>
    </source>
</evidence>
<dbReference type="GO" id="GO:0032977">
    <property type="term" value="F:membrane insertase activity"/>
    <property type="evidence" value="ECO:0007669"/>
    <property type="project" value="InterPro"/>
</dbReference>
<protein>
    <submittedName>
        <fullName evidence="12">Membrane protein insertase, YidC/Oxa1 family</fullName>
    </submittedName>
</protein>
<dbReference type="NCBIfam" id="TIGR03592">
    <property type="entry name" value="yidC_oxa1_cterm"/>
    <property type="match status" value="1"/>
</dbReference>
<feature type="transmembrane region" description="Helical" evidence="10">
    <location>
        <begin position="28"/>
        <end position="48"/>
    </location>
</feature>
<evidence type="ECO:0000256" key="10">
    <source>
        <dbReference type="SAM" id="Phobius"/>
    </source>
</evidence>
<evidence type="ECO:0000256" key="7">
    <source>
        <dbReference type="ARBA" id="ARBA00023136"/>
    </source>
</evidence>
<sequence>MQMNFIYELFGTPLGYVIWAIYQVVKNYGVAIIIFTIILKVAMLPIAIKQQKSSAKMGAFQPRIAEINKKYAKNPQKKQEELTKLYEEEGYSPMKGCLPMLIQFVILFGIIDVVYKPLTHILHLSKDVIAKAAEIIGGNAGAMNQQLKIVDAIQQDPSKFSELGQNVIDKVNSLDLNFLGLNLGSVPNWTSILIIIPILAGIFSFLQMFVSMKMNPMGETPGAGSMKMMMFVMPIFSVWITFSVPVGVGIYWILTYVVGIGQVLLLNKLYNPKELREQAIAEMEERQKARKKPVVKKEIKKDEKGNEVVVEETVSQKEINRRRLAEARKRDAEKYGEEYVEVTDDDLK</sequence>
<dbReference type="HOGENOM" id="CLU_036138_0_0_9"/>
<evidence type="ECO:0000313" key="13">
    <source>
        <dbReference type="Proteomes" id="UP000003340"/>
    </source>
</evidence>
<feature type="transmembrane region" description="Helical" evidence="10">
    <location>
        <begin position="5"/>
        <end position="22"/>
    </location>
</feature>
<keyword evidence="4 9" id="KW-0812">Transmembrane</keyword>
<dbReference type="eggNOG" id="COG0706">
    <property type="taxonomic scope" value="Bacteria"/>
</dbReference>
<proteinExistence type="inferred from homology"/>
<gene>
    <name evidence="12" type="ORF">CLOSTMETH_00676</name>
</gene>
<dbReference type="CDD" id="cd20070">
    <property type="entry name" value="5TM_YidC_Alb3"/>
    <property type="match status" value="1"/>
</dbReference>
<comment type="caution">
    <text evidence="12">The sequence shown here is derived from an EMBL/GenBank/DDBJ whole genome shotgun (WGS) entry which is preliminary data.</text>
</comment>
<keyword evidence="2" id="KW-0813">Transport</keyword>
<dbReference type="GO" id="GO:0015031">
    <property type="term" value="P:protein transport"/>
    <property type="evidence" value="ECO:0007669"/>
    <property type="project" value="UniProtKB-KW"/>
</dbReference>
<keyword evidence="8" id="KW-0143">Chaperone</keyword>
<accession>C0EA22</accession>
<feature type="transmembrane region" description="Helical" evidence="10">
    <location>
        <begin position="189"/>
        <end position="210"/>
    </location>
</feature>
<dbReference type="STRING" id="537013.CLOSTMETH_00676"/>
<evidence type="ECO:0000256" key="5">
    <source>
        <dbReference type="ARBA" id="ARBA00022927"/>
    </source>
</evidence>
<dbReference type="GO" id="GO:0051205">
    <property type="term" value="P:protein insertion into membrane"/>
    <property type="evidence" value="ECO:0007669"/>
    <property type="project" value="TreeGrafter"/>
</dbReference>
<comment type="subcellular location">
    <subcellularLocation>
        <location evidence="1">Cell membrane</location>
        <topology evidence="1">Multi-pass membrane protein</topology>
    </subcellularLocation>
    <subcellularLocation>
        <location evidence="9">Membrane</location>
        <topology evidence="9">Multi-pass membrane protein</topology>
    </subcellularLocation>
</comment>
<dbReference type="PANTHER" id="PTHR12428">
    <property type="entry name" value="OXA1"/>
    <property type="match status" value="1"/>
</dbReference>
<dbReference type="GO" id="GO:0005886">
    <property type="term" value="C:plasma membrane"/>
    <property type="evidence" value="ECO:0007669"/>
    <property type="project" value="UniProtKB-SubCell"/>
</dbReference>
<evidence type="ECO:0000256" key="1">
    <source>
        <dbReference type="ARBA" id="ARBA00004651"/>
    </source>
</evidence>
<organism evidence="12 13">
    <name type="scientific">[Clostridium] methylpentosum DSM 5476</name>
    <dbReference type="NCBI Taxonomy" id="537013"/>
    <lineage>
        <taxon>Bacteria</taxon>
        <taxon>Bacillati</taxon>
        <taxon>Bacillota</taxon>
        <taxon>Clostridia</taxon>
        <taxon>Eubacteriales</taxon>
        <taxon>Oscillospiraceae</taxon>
        <taxon>Oscillospiraceae incertae sedis</taxon>
    </lineage>
</organism>
<dbReference type="EMBL" id="ACEC01000026">
    <property type="protein sequence ID" value="EEG31641.1"/>
    <property type="molecule type" value="Genomic_DNA"/>
</dbReference>
<dbReference type="InterPro" id="IPR047196">
    <property type="entry name" value="YidC_ALB_C"/>
</dbReference>
<keyword evidence="13" id="KW-1185">Reference proteome</keyword>
<keyword evidence="3" id="KW-1003">Cell membrane</keyword>
<reference evidence="12 13" key="1">
    <citation type="submission" date="2009-01" db="EMBL/GenBank/DDBJ databases">
        <authorList>
            <person name="Fulton L."/>
            <person name="Clifton S."/>
            <person name="Fulton B."/>
            <person name="Xu J."/>
            <person name="Minx P."/>
            <person name="Pepin K.H."/>
            <person name="Johnson M."/>
            <person name="Bhonagiri V."/>
            <person name="Nash W.E."/>
            <person name="Mardis E.R."/>
            <person name="Wilson R.K."/>
        </authorList>
    </citation>
    <scope>NUCLEOTIDE SEQUENCE [LARGE SCALE GENOMIC DNA]</scope>
    <source>
        <strain evidence="12 13">DSM 5476</strain>
    </source>
</reference>
<evidence type="ECO:0000256" key="9">
    <source>
        <dbReference type="RuleBase" id="RU003945"/>
    </source>
</evidence>
<keyword evidence="5" id="KW-0653">Protein transport</keyword>
<dbReference type="InterPro" id="IPR001708">
    <property type="entry name" value="YidC/ALB3/OXA1/COX18"/>
</dbReference>
<name>C0EA22_9FIRM</name>
<evidence type="ECO:0000256" key="6">
    <source>
        <dbReference type="ARBA" id="ARBA00022989"/>
    </source>
</evidence>
<dbReference type="AlphaFoldDB" id="C0EA22"/>
<keyword evidence="7 10" id="KW-0472">Membrane</keyword>
<dbReference type="Proteomes" id="UP000003340">
    <property type="component" value="Unassembled WGS sequence"/>
</dbReference>
<feature type="transmembrane region" description="Helical" evidence="10">
    <location>
        <begin position="97"/>
        <end position="115"/>
    </location>
</feature>
<evidence type="ECO:0000256" key="4">
    <source>
        <dbReference type="ARBA" id="ARBA00022692"/>
    </source>
</evidence>
<feature type="transmembrane region" description="Helical" evidence="10">
    <location>
        <begin position="222"/>
        <end position="242"/>
    </location>
</feature>
<evidence type="ECO:0000313" key="12">
    <source>
        <dbReference type="EMBL" id="EEG31641.1"/>
    </source>
</evidence>
<evidence type="ECO:0000256" key="3">
    <source>
        <dbReference type="ARBA" id="ARBA00022475"/>
    </source>
</evidence>
<keyword evidence="6 10" id="KW-1133">Transmembrane helix</keyword>
<dbReference type="Pfam" id="PF02096">
    <property type="entry name" value="60KD_IMP"/>
    <property type="match status" value="1"/>
</dbReference>
<feature type="domain" description="Membrane insertase YidC/Oxa/ALB C-terminal" evidence="11">
    <location>
        <begin position="28"/>
        <end position="268"/>
    </location>
</feature>
<dbReference type="PANTHER" id="PTHR12428:SF65">
    <property type="entry name" value="CYTOCHROME C OXIDASE ASSEMBLY PROTEIN COX18, MITOCHONDRIAL"/>
    <property type="match status" value="1"/>
</dbReference>
<evidence type="ECO:0000259" key="11">
    <source>
        <dbReference type="Pfam" id="PF02096"/>
    </source>
</evidence>
<reference evidence="12 13" key="2">
    <citation type="submission" date="2009-02" db="EMBL/GenBank/DDBJ databases">
        <title>Draft genome sequence of Clostridium methylpentosum (DSM 5476).</title>
        <authorList>
            <person name="Sudarsanam P."/>
            <person name="Ley R."/>
            <person name="Guruge J."/>
            <person name="Turnbaugh P.J."/>
            <person name="Mahowald M."/>
            <person name="Liep D."/>
            <person name="Gordon J."/>
        </authorList>
    </citation>
    <scope>NUCLEOTIDE SEQUENCE [LARGE SCALE GENOMIC DNA]</scope>
    <source>
        <strain evidence="12 13">DSM 5476</strain>
    </source>
</reference>
<dbReference type="InterPro" id="IPR028055">
    <property type="entry name" value="YidC/Oxa/ALB_C"/>
</dbReference>
<comment type="similarity">
    <text evidence="9">Belongs to the OXA1/ALB3/YidC family.</text>
</comment>